<dbReference type="InterPro" id="IPR016181">
    <property type="entry name" value="Acyl_CoA_acyltransferase"/>
</dbReference>
<gene>
    <name evidence="2" type="ORF">CWS20_16040</name>
</gene>
<dbReference type="PROSITE" id="PS51186">
    <property type="entry name" value="GNAT"/>
    <property type="match status" value="1"/>
</dbReference>
<keyword evidence="2" id="KW-0808">Transferase</keyword>
<dbReference type="AlphaFoldDB" id="A0A2N0ZER3"/>
<accession>A0A2N0ZER3</accession>
<dbReference type="CDD" id="cd04301">
    <property type="entry name" value="NAT_SF"/>
    <property type="match status" value="1"/>
</dbReference>
<evidence type="ECO:0000313" key="2">
    <source>
        <dbReference type="EMBL" id="PKG27987.1"/>
    </source>
</evidence>
<name>A0A2N0ZER3_9BACI</name>
<dbReference type="GO" id="GO:0016747">
    <property type="term" value="F:acyltransferase activity, transferring groups other than amino-acyl groups"/>
    <property type="evidence" value="ECO:0007669"/>
    <property type="project" value="InterPro"/>
</dbReference>
<keyword evidence="3" id="KW-1185">Reference proteome</keyword>
<feature type="domain" description="N-acetyltransferase" evidence="1">
    <location>
        <begin position="1"/>
        <end position="138"/>
    </location>
</feature>
<evidence type="ECO:0000313" key="3">
    <source>
        <dbReference type="Proteomes" id="UP000233343"/>
    </source>
</evidence>
<dbReference type="Gene3D" id="3.40.630.30">
    <property type="match status" value="1"/>
</dbReference>
<dbReference type="Proteomes" id="UP000233343">
    <property type="component" value="Unassembled WGS sequence"/>
</dbReference>
<dbReference type="Pfam" id="PF00583">
    <property type="entry name" value="Acetyltransf_1"/>
    <property type="match status" value="1"/>
</dbReference>
<protein>
    <submittedName>
        <fullName evidence="2">N-acetyltransferase</fullName>
    </submittedName>
</protein>
<dbReference type="SUPFAM" id="SSF55729">
    <property type="entry name" value="Acyl-CoA N-acyltransferases (Nat)"/>
    <property type="match status" value="1"/>
</dbReference>
<dbReference type="EMBL" id="PISD01000034">
    <property type="protein sequence ID" value="PKG27987.1"/>
    <property type="molecule type" value="Genomic_DNA"/>
</dbReference>
<dbReference type="InterPro" id="IPR000182">
    <property type="entry name" value="GNAT_dom"/>
</dbReference>
<evidence type="ECO:0000259" key="1">
    <source>
        <dbReference type="PROSITE" id="PS51186"/>
    </source>
</evidence>
<sequence>MNILSLSTIDKKAVNDFFTKHWGCPQMVISSGVFDCDQLPGFCVMKGQEIIGLITYCVTDGECEIISLDSVVEGKGIGSKLMVKVEEKAKAEGCSSIKLVTTNDNVYALSFYQKRGYRLARIIPHAVEKARKLKPTIPYVAENGIPIIDEIILVKGI</sequence>
<organism evidence="2 3">
    <name type="scientific">Cytobacillus horneckiae</name>
    <dbReference type="NCBI Taxonomy" id="549687"/>
    <lineage>
        <taxon>Bacteria</taxon>
        <taxon>Bacillati</taxon>
        <taxon>Bacillota</taxon>
        <taxon>Bacilli</taxon>
        <taxon>Bacillales</taxon>
        <taxon>Bacillaceae</taxon>
        <taxon>Cytobacillus</taxon>
    </lineage>
</organism>
<proteinExistence type="predicted"/>
<comment type="caution">
    <text evidence="2">The sequence shown here is derived from an EMBL/GenBank/DDBJ whole genome shotgun (WGS) entry which is preliminary data.</text>
</comment>
<reference evidence="2 3" key="1">
    <citation type="journal article" date="2010" name="Int. J. Syst. Evol. Microbiol.">
        <title>Bacillus horneckiae sp. nov., isolated from a spacecraft-assembly clean room.</title>
        <authorList>
            <person name="Vaishampayan P."/>
            <person name="Probst A."/>
            <person name="Krishnamurthi S."/>
            <person name="Ghosh S."/>
            <person name="Osman S."/>
            <person name="McDowall A."/>
            <person name="Ruckmani A."/>
            <person name="Mayilraj S."/>
            <person name="Venkateswaran K."/>
        </authorList>
    </citation>
    <scope>NUCLEOTIDE SEQUENCE [LARGE SCALE GENOMIC DNA]</scope>
    <source>
        <strain evidence="3">1PO1SC</strain>
    </source>
</reference>